<accession>A0AAP3E3I6</accession>
<reference evidence="1 3" key="1">
    <citation type="submission" date="2022-09" db="EMBL/GenBank/DDBJ databases">
        <title>Enrichment on poylsaccharides allowed isolation of novel metabolic and taxonomic groups of Haloarchaea.</title>
        <authorList>
            <person name="Sorokin D.Y."/>
            <person name="Elcheninov A.G."/>
            <person name="Khizhniak T.V."/>
            <person name="Kolganova T.V."/>
            <person name="Kublanov I.V."/>
        </authorList>
    </citation>
    <scope>NUCLEOTIDE SEQUENCE</scope>
    <source>
        <strain evidence="2 3">AArc-m2/3/4</strain>
        <strain evidence="1">AArc-xg1-1</strain>
    </source>
</reference>
<organism evidence="1 4">
    <name type="scientific">Natronoglomus mannanivorans</name>
    <dbReference type="NCBI Taxonomy" id="2979990"/>
    <lineage>
        <taxon>Archaea</taxon>
        <taxon>Methanobacteriati</taxon>
        <taxon>Methanobacteriota</taxon>
        <taxon>Stenosarchaea group</taxon>
        <taxon>Halobacteria</taxon>
        <taxon>Halobacteriales</taxon>
        <taxon>Natrialbaceae</taxon>
        <taxon>Natronoglomus</taxon>
    </lineage>
</organism>
<keyword evidence="3" id="KW-1185">Reference proteome</keyword>
<evidence type="ECO:0000313" key="3">
    <source>
        <dbReference type="Proteomes" id="UP001320972"/>
    </source>
</evidence>
<evidence type="ECO:0000313" key="2">
    <source>
        <dbReference type="EMBL" id="MCU4975817.1"/>
    </source>
</evidence>
<dbReference type="AlphaFoldDB" id="A0AAP3E3I6"/>
<protein>
    <submittedName>
        <fullName evidence="1">Nitrous oxide reductase accessory protein NosL</fullName>
    </submittedName>
</protein>
<dbReference type="SUPFAM" id="SSF160387">
    <property type="entry name" value="NosL/MerB-like"/>
    <property type="match status" value="1"/>
</dbReference>
<dbReference type="PANTHER" id="PTHR41247:SF1">
    <property type="entry name" value="HTH-TYPE TRANSCRIPTIONAL REPRESSOR YCNK"/>
    <property type="match status" value="1"/>
</dbReference>
<dbReference type="Pfam" id="PF05573">
    <property type="entry name" value="NosL"/>
    <property type="match status" value="1"/>
</dbReference>
<dbReference type="PANTHER" id="PTHR41247">
    <property type="entry name" value="HTH-TYPE TRANSCRIPTIONAL REPRESSOR YCNK"/>
    <property type="match status" value="1"/>
</dbReference>
<dbReference type="Proteomes" id="UP001321018">
    <property type="component" value="Unassembled WGS sequence"/>
</dbReference>
<gene>
    <name evidence="2" type="ORF">OB955_24355</name>
    <name evidence="1" type="ORF">OB960_20175</name>
</gene>
<proteinExistence type="predicted"/>
<name>A0AAP3E3I6_9EURY</name>
<dbReference type="EMBL" id="JAOPKA010000017">
    <property type="protein sequence ID" value="MCU4743706.1"/>
    <property type="molecule type" value="Genomic_DNA"/>
</dbReference>
<dbReference type="RefSeq" id="WP_338005519.1">
    <property type="nucleotide sequence ID" value="NZ_JAOPKA010000017.1"/>
</dbReference>
<dbReference type="InterPro" id="IPR008719">
    <property type="entry name" value="N2O_reductase_NosL"/>
</dbReference>
<sequence>MGSVGLFAGCLGNDADRPDPISLEDGGNCDYCGMVLESHSGSKGQAFYGDDVPEAHDGPAWFCSGTCTYNYVFDQEDVGLEPTAIYLTDYSAVEYSLSSENGEAFISAHLTADVFSSVEDLAFAVGSDVYGAMGPDLVGFGDRADAEAFVDEHGGELYEHDDVSRELLSTLDNYRNH</sequence>
<comment type="caution">
    <text evidence="1">The sequence shown here is derived from an EMBL/GenBank/DDBJ whole genome shotgun (WGS) entry which is preliminary data.</text>
</comment>
<evidence type="ECO:0000313" key="1">
    <source>
        <dbReference type="EMBL" id="MCU4743706.1"/>
    </source>
</evidence>
<dbReference type="EMBL" id="JAOPKB010000025">
    <property type="protein sequence ID" value="MCU4975817.1"/>
    <property type="molecule type" value="Genomic_DNA"/>
</dbReference>
<evidence type="ECO:0000313" key="4">
    <source>
        <dbReference type="Proteomes" id="UP001321018"/>
    </source>
</evidence>
<dbReference type="Proteomes" id="UP001320972">
    <property type="component" value="Unassembled WGS sequence"/>
</dbReference>
<dbReference type="Gene3D" id="3.30.70.2050">
    <property type="match status" value="1"/>
</dbReference>